<feature type="transmembrane region" description="Helical" evidence="6">
    <location>
        <begin position="155"/>
        <end position="174"/>
    </location>
</feature>
<feature type="transmembrane region" description="Helical" evidence="6">
    <location>
        <begin position="241"/>
        <end position="266"/>
    </location>
</feature>
<gene>
    <name evidence="7" type="ORF">SAMN05421774_105122</name>
</gene>
<organism evidence="7 8">
    <name type="scientific">Gemmobacter megaterium</name>
    <dbReference type="NCBI Taxonomy" id="1086013"/>
    <lineage>
        <taxon>Bacteria</taxon>
        <taxon>Pseudomonadati</taxon>
        <taxon>Pseudomonadota</taxon>
        <taxon>Alphaproteobacteria</taxon>
        <taxon>Rhodobacterales</taxon>
        <taxon>Paracoccaceae</taxon>
        <taxon>Gemmobacter</taxon>
    </lineage>
</organism>
<keyword evidence="2" id="KW-1003">Cell membrane</keyword>
<dbReference type="CDD" id="cd06581">
    <property type="entry name" value="TM_PBP1_LivM_like"/>
    <property type="match status" value="1"/>
</dbReference>
<protein>
    <submittedName>
        <fullName evidence="7">Amino acid/amide ABC transporter membrane protein 2, HAAT family</fullName>
    </submittedName>
</protein>
<evidence type="ECO:0000313" key="8">
    <source>
        <dbReference type="Proteomes" id="UP000186141"/>
    </source>
</evidence>
<proteinExistence type="predicted"/>
<dbReference type="PANTHER" id="PTHR30482">
    <property type="entry name" value="HIGH-AFFINITY BRANCHED-CHAIN AMINO ACID TRANSPORT SYSTEM PERMEASE"/>
    <property type="match status" value="1"/>
</dbReference>
<evidence type="ECO:0000256" key="3">
    <source>
        <dbReference type="ARBA" id="ARBA00022692"/>
    </source>
</evidence>
<feature type="transmembrane region" description="Helical" evidence="6">
    <location>
        <begin position="194"/>
        <end position="221"/>
    </location>
</feature>
<dbReference type="OrthoDB" id="9804361at2"/>
<dbReference type="InterPro" id="IPR001851">
    <property type="entry name" value="ABC_transp_permease"/>
</dbReference>
<evidence type="ECO:0000256" key="4">
    <source>
        <dbReference type="ARBA" id="ARBA00022989"/>
    </source>
</evidence>
<keyword evidence="5 6" id="KW-0472">Membrane</keyword>
<dbReference type="GO" id="GO:0005886">
    <property type="term" value="C:plasma membrane"/>
    <property type="evidence" value="ECO:0007669"/>
    <property type="project" value="UniProtKB-SubCell"/>
</dbReference>
<evidence type="ECO:0000256" key="5">
    <source>
        <dbReference type="ARBA" id="ARBA00023136"/>
    </source>
</evidence>
<dbReference type="EMBL" id="FTOT01000005">
    <property type="protein sequence ID" value="SIT07980.1"/>
    <property type="molecule type" value="Genomic_DNA"/>
</dbReference>
<keyword evidence="8" id="KW-1185">Reference proteome</keyword>
<evidence type="ECO:0000313" key="7">
    <source>
        <dbReference type="EMBL" id="SIT07980.1"/>
    </source>
</evidence>
<reference evidence="7 8" key="1">
    <citation type="submission" date="2017-01" db="EMBL/GenBank/DDBJ databases">
        <authorList>
            <person name="Mah S.A."/>
            <person name="Swanson W.J."/>
            <person name="Moy G.W."/>
            <person name="Vacquier V.D."/>
        </authorList>
    </citation>
    <scope>NUCLEOTIDE SEQUENCE [LARGE SCALE GENOMIC DNA]</scope>
    <source>
        <strain evidence="7 8">DSM 26375</strain>
    </source>
</reference>
<evidence type="ECO:0000256" key="2">
    <source>
        <dbReference type="ARBA" id="ARBA00022475"/>
    </source>
</evidence>
<keyword evidence="3 6" id="KW-0812">Transmembrane</keyword>
<dbReference type="Pfam" id="PF02653">
    <property type="entry name" value="BPD_transp_2"/>
    <property type="match status" value="1"/>
</dbReference>
<feature type="transmembrane region" description="Helical" evidence="6">
    <location>
        <begin position="278"/>
        <end position="300"/>
    </location>
</feature>
<sequence length="319" mass="34265">MQRLILAALLIALFTLPFTFASSVTIATLIFAKALAVLGIFVLLQAGQVSFGHGMFFAAGAYAAAYFGVVWRAPDLLVLTVAVIAISGVSGLIIGLFVSRYRLIFFSMLNLAFSMVLFALLEKLFHYTGGTDGMRIRRPSLMGYTFSRSDFDMAMFYYALILMVLCTGLVWLYLRSPLGQALKAVKVNETRLEYIGLSANHTLLVAYVFSAVLAGLGGLAFGLVQGLATPDLTFWTRSGEFVFIAVLGGIGSVFGVFAGTAVYEIVRFYAAALLDDSWQLILGITLIAVILTVPSGLIGLPARLRAAFGGARTNGKDKA</sequence>
<evidence type="ECO:0000256" key="1">
    <source>
        <dbReference type="ARBA" id="ARBA00004651"/>
    </source>
</evidence>
<dbReference type="GO" id="GO:0015658">
    <property type="term" value="F:branched-chain amino acid transmembrane transporter activity"/>
    <property type="evidence" value="ECO:0007669"/>
    <property type="project" value="InterPro"/>
</dbReference>
<accession>A0A1N7PBQ9</accession>
<dbReference type="RefSeq" id="WP_076531958.1">
    <property type="nucleotide sequence ID" value="NZ_BMEH01000005.1"/>
</dbReference>
<evidence type="ECO:0000256" key="6">
    <source>
        <dbReference type="SAM" id="Phobius"/>
    </source>
</evidence>
<dbReference type="Proteomes" id="UP000186141">
    <property type="component" value="Unassembled WGS sequence"/>
</dbReference>
<keyword evidence="4 6" id="KW-1133">Transmembrane helix</keyword>
<dbReference type="PANTHER" id="PTHR30482:SF17">
    <property type="entry name" value="ABC TRANSPORTER ATP-BINDING PROTEIN"/>
    <property type="match status" value="1"/>
</dbReference>
<dbReference type="STRING" id="1086013.SAMN05421774_105122"/>
<feature type="transmembrane region" description="Helical" evidence="6">
    <location>
        <begin position="103"/>
        <end position="121"/>
    </location>
</feature>
<comment type="subcellular location">
    <subcellularLocation>
        <location evidence="1">Cell membrane</location>
        <topology evidence="1">Multi-pass membrane protein</topology>
    </subcellularLocation>
</comment>
<name>A0A1N7PBQ9_9RHOB</name>
<dbReference type="InterPro" id="IPR043428">
    <property type="entry name" value="LivM-like"/>
</dbReference>
<dbReference type="AlphaFoldDB" id="A0A1N7PBQ9"/>
<feature type="transmembrane region" description="Helical" evidence="6">
    <location>
        <begin position="77"/>
        <end position="98"/>
    </location>
</feature>
<feature type="transmembrane region" description="Helical" evidence="6">
    <location>
        <begin position="54"/>
        <end position="71"/>
    </location>
</feature>